<dbReference type="Pfam" id="PF06841">
    <property type="entry name" value="Phage_T4_gp19"/>
    <property type="match status" value="1"/>
</dbReference>
<proteinExistence type="predicted"/>
<sequence length="146" mass="16933">MEDVYPYASFHFKVSISGLDDTEDYYFQSISGLDVSMDTEEYAEGGENRFKHKLPVKTKYSNLILKRGLAGSTGLTDWFKEAMENFNFETRSITIDLLNEEHEPLITWNVVNAFPVKMTIDSFNAMESKLAIESMEFSYQYFTRIN</sequence>
<protein>
    <submittedName>
        <fullName evidence="1">Conserved hypothetical phage tail region protein</fullName>
    </submittedName>
</protein>
<dbReference type="GO" id="GO:0005198">
    <property type="term" value="F:structural molecule activity"/>
    <property type="evidence" value="ECO:0007669"/>
    <property type="project" value="InterPro"/>
</dbReference>
<organism evidence="1 2">
    <name type="scientific">Cyclobacterium amurskyense</name>
    <dbReference type="NCBI Taxonomy" id="320787"/>
    <lineage>
        <taxon>Bacteria</taxon>
        <taxon>Pseudomonadati</taxon>
        <taxon>Bacteroidota</taxon>
        <taxon>Cytophagia</taxon>
        <taxon>Cytophagales</taxon>
        <taxon>Cyclobacteriaceae</taxon>
        <taxon>Cyclobacterium</taxon>
    </lineage>
</organism>
<dbReference type="EMBL" id="CP012040">
    <property type="protein sequence ID" value="AKP53917.1"/>
    <property type="molecule type" value="Genomic_DNA"/>
</dbReference>
<dbReference type="NCBIfam" id="TIGR02241">
    <property type="entry name" value="conserved hypothetical phage tail region protein"/>
    <property type="match status" value="1"/>
</dbReference>
<accession>A0A0H4PZT0</accession>
<dbReference type="InterPro" id="IPR011747">
    <property type="entry name" value="CHP02241"/>
</dbReference>
<gene>
    <name evidence="1" type="ORF">CA2015_4582</name>
</gene>
<dbReference type="KEGG" id="camu:CA2015_4582"/>
<keyword evidence="2" id="KW-1185">Reference proteome</keyword>
<dbReference type="STRING" id="320787.CA2015_4582"/>
<dbReference type="AlphaFoldDB" id="A0A0H4PZT0"/>
<dbReference type="OrthoDB" id="9799891at2"/>
<evidence type="ECO:0000313" key="1">
    <source>
        <dbReference type="EMBL" id="AKP53917.1"/>
    </source>
</evidence>
<dbReference type="PANTHER" id="PTHR38009:SF1">
    <property type="entry name" value="CONSERVED HYPOTHETICAL PHAGE TAIL PROTEIN"/>
    <property type="match status" value="1"/>
</dbReference>
<dbReference type="InterPro" id="IPR010667">
    <property type="entry name" value="Phage_T4_Gp19"/>
</dbReference>
<dbReference type="RefSeq" id="WP_048643969.1">
    <property type="nucleotide sequence ID" value="NZ_CAXBGM010000020.1"/>
</dbReference>
<name>A0A0H4PZT0_9BACT</name>
<evidence type="ECO:0000313" key="2">
    <source>
        <dbReference type="Proteomes" id="UP000036520"/>
    </source>
</evidence>
<reference evidence="1 2" key="1">
    <citation type="submission" date="2015-07" db="EMBL/GenBank/DDBJ databases">
        <authorList>
            <person name="Kim K.M."/>
        </authorList>
    </citation>
    <scope>NUCLEOTIDE SEQUENCE [LARGE SCALE GENOMIC DNA]</scope>
    <source>
        <strain evidence="1 2">KCTC 12363</strain>
    </source>
</reference>
<dbReference type="PANTHER" id="PTHR38009">
    <property type="entry name" value="CONSERVED HYPOTHETICAL PHAGE TAIL PROTEIN"/>
    <property type="match status" value="1"/>
</dbReference>
<dbReference type="Proteomes" id="UP000036520">
    <property type="component" value="Chromosome"/>
</dbReference>